<evidence type="ECO:0000256" key="1">
    <source>
        <dbReference type="SAM" id="MobiDB-lite"/>
    </source>
</evidence>
<dbReference type="AlphaFoldDB" id="A0A3D8LCW5"/>
<feature type="region of interest" description="Disordered" evidence="1">
    <location>
        <begin position="33"/>
        <end position="52"/>
    </location>
</feature>
<gene>
    <name evidence="2" type="ORF">DXT99_09430</name>
</gene>
<dbReference type="EMBL" id="QRGR01000009">
    <property type="protein sequence ID" value="RDV15281.1"/>
    <property type="molecule type" value="Genomic_DNA"/>
</dbReference>
<evidence type="ECO:0008006" key="4">
    <source>
        <dbReference type="Google" id="ProtNLM"/>
    </source>
</evidence>
<sequence length="214" mass="22333">MHDKATIVFNPALYGVLEAKAAYIGKKCTITSKGKNGQDGTGNEHGEDGADGGNLTLTLHFVELQDLTIDTRGGDGGKGVNGKNGQRGMESTTYKVTTRDAKGKMVSSIVSHPGTSGTAGGNATDGGSGGNGGNTMLVYSTTGFIPIFNSKRGHNNITLLYYAGKDGFTGKPGEGGYQSYDGDVVYKEPKPAHDGRIRLIDKNAKVVQSSTRPQ</sequence>
<proteinExistence type="predicted"/>
<dbReference type="Proteomes" id="UP000256708">
    <property type="component" value="Unassembled WGS sequence"/>
</dbReference>
<name>A0A3D8LCW5_9BACT</name>
<evidence type="ECO:0000313" key="3">
    <source>
        <dbReference type="Proteomes" id="UP000256708"/>
    </source>
</evidence>
<organism evidence="2 3">
    <name type="scientific">Pontibacter diazotrophicus</name>
    <dbReference type="NCBI Taxonomy" id="1400979"/>
    <lineage>
        <taxon>Bacteria</taxon>
        <taxon>Pseudomonadati</taxon>
        <taxon>Bacteroidota</taxon>
        <taxon>Cytophagia</taxon>
        <taxon>Cytophagales</taxon>
        <taxon>Hymenobacteraceae</taxon>
        <taxon>Pontibacter</taxon>
    </lineage>
</organism>
<reference evidence="3" key="1">
    <citation type="submission" date="2018-08" db="EMBL/GenBank/DDBJ databases">
        <authorList>
            <person name="Liu Z.-W."/>
            <person name="Du Z.-J."/>
        </authorList>
    </citation>
    <scope>NUCLEOTIDE SEQUENCE [LARGE SCALE GENOMIC DNA]</scope>
    <source>
        <strain evidence="3">H4X</strain>
    </source>
</reference>
<comment type="caution">
    <text evidence="2">The sequence shown here is derived from an EMBL/GenBank/DDBJ whole genome shotgun (WGS) entry which is preliminary data.</text>
</comment>
<accession>A0A3D8LCW5</accession>
<evidence type="ECO:0000313" key="2">
    <source>
        <dbReference type="EMBL" id="RDV15281.1"/>
    </source>
</evidence>
<protein>
    <recommendedName>
        <fullName evidence="4">Collagen-like protein</fullName>
    </recommendedName>
</protein>
<keyword evidence="3" id="KW-1185">Reference proteome</keyword>